<dbReference type="InterPro" id="IPR051531">
    <property type="entry name" value="N-acetyltransferase"/>
</dbReference>
<dbReference type="CDD" id="cd04301">
    <property type="entry name" value="NAT_SF"/>
    <property type="match status" value="1"/>
</dbReference>
<dbReference type="SUPFAM" id="SSF55729">
    <property type="entry name" value="Acyl-CoA N-acyltransferases (Nat)"/>
    <property type="match status" value="1"/>
</dbReference>
<proteinExistence type="predicted"/>
<accession>A0A4R3KZR2</accession>
<dbReference type="PROSITE" id="PS51186">
    <property type="entry name" value="GNAT"/>
    <property type="match status" value="1"/>
</dbReference>
<dbReference type="EMBL" id="SMAG01000015">
    <property type="protein sequence ID" value="TCS92202.1"/>
    <property type="molecule type" value="Genomic_DNA"/>
</dbReference>
<keyword evidence="3" id="KW-1185">Reference proteome</keyword>
<dbReference type="InterPro" id="IPR016181">
    <property type="entry name" value="Acyl_CoA_acyltransferase"/>
</dbReference>
<gene>
    <name evidence="2" type="ORF">EDD58_1151</name>
</gene>
<dbReference type="Gene3D" id="3.40.630.30">
    <property type="match status" value="1"/>
</dbReference>
<dbReference type="PANTHER" id="PTHR43792:SF13">
    <property type="entry name" value="ACETYLTRANSFERASE"/>
    <property type="match status" value="1"/>
</dbReference>
<dbReference type="GO" id="GO:0016747">
    <property type="term" value="F:acyltransferase activity, transferring groups other than amino-acyl groups"/>
    <property type="evidence" value="ECO:0007669"/>
    <property type="project" value="InterPro"/>
</dbReference>
<evidence type="ECO:0000313" key="2">
    <source>
        <dbReference type="EMBL" id="TCS92202.1"/>
    </source>
</evidence>
<dbReference type="InterPro" id="IPR000182">
    <property type="entry name" value="GNAT_dom"/>
</dbReference>
<name>A0A4R3KZR2_9BACL</name>
<feature type="domain" description="N-acetyltransferase" evidence="1">
    <location>
        <begin position="15"/>
        <end position="163"/>
    </location>
</feature>
<evidence type="ECO:0000259" key="1">
    <source>
        <dbReference type="PROSITE" id="PS51186"/>
    </source>
</evidence>
<dbReference type="Proteomes" id="UP000294937">
    <property type="component" value="Unassembled WGS sequence"/>
</dbReference>
<keyword evidence="2" id="KW-0808">Transferase</keyword>
<organism evidence="2 3">
    <name type="scientific">Hazenella coriacea</name>
    <dbReference type="NCBI Taxonomy" id="1179467"/>
    <lineage>
        <taxon>Bacteria</taxon>
        <taxon>Bacillati</taxon>
        <taxon>Bacillota</taxon>
        <taxon>Bacilli</taxon>
        <taxon>Bacillales</taxon>
        <taxon>Thermoactinomycetaceae</taxon>
        <taxon>Hazenella</taxon>
    </lineage>
</organism>
<protein>
    <submittedName>
        <fullName evidence="2">RimJ/RimL family protein N-acetyltransferase</fullName>
    </submittedName>
</protein>
<dbReference type="AlphaFoldDB" id="A0A4R3KZR2"/>
<dbReference type="RefSeq" id="WP_243648759.1">
    <property type="nucleotide sequence ID" value="NZ_SMAG01000015.1"/>
</dbReference>
<evidence type="ECO:0000313" key="3">
    <source>
        <dbReference type="Proteomes" id="UP000294937"/>
    </source>
</evidence>
<reference evidence="2 3" key="1">
    <citation type="submission" date="2019-03" db="EMBL/GenBank/DDBJ databases">
        <title>Genomic Encyclopedia of Type Strains, Phase IV (KMG-IV): sequencing the most valuable type-strain genomes for metagenomic binning, comparative biology and taxonomic classification.</title>
        <authorList>
            <person name="Goeker M."/>
        </authorList>
    </citation>
    <scope>NUCLEOTIDE SEQUENCE [LARGE SCALE GENOMIC DNA]</scope>
    <source>
        <strain evidence="2 3">DSM 45707</strain>
    </source>
</reference>
<dbReference type="Pfam" id="PF13302">
    <property type="entry name" value="Acetyltransf_3"/>
    <property type="match status" value="1"/>
</dbReference>
<dbReference type="PANTHER" id="PTHR43792">
    <property type="entry name" value="GNAT FAMILY, PUTATIVE (AFU_ORTHOLOGUE AFUA_3G00765)-RELATED-RELATED"/>
    <property type="match status" value="1"/>
</dbReference>
<comment type="caution">
    <text evidence="2">The sequence shown here is derived from an EMBL/GenBank/DDBJ whole genome shotgun (WGS) entry which is preliminary data.</text>
</comment>
<sequence length="163" mass="18724">MIETKRLQMVPFTLEYVRAAIMGKEQLESILNYQVSEQWPNPDFAEILPWMADQLEQNPLQSKWSGLIVHRSEQILIGEIGCKGCPSPDGVVEIGYGIVPDYQNDGYATEMVQGFVQWLLQLPEIRKVTAECLKDNRPSVRVLEKVGFTQTRTDQSFIYWEIS</sequence>